<evidence type="ECO:0000256" key="1">
    <source>
        <dbReference type="SAM" id="MobiDB-lite"/>
    </source>
</evidence>
<feature type="region of interest" description="Disordered" evidence="1">
    <location>
        <begin position="57"/>
        <end position="86"/>
    </location>
</feature>
<feature type="compositionally biased region" description="Basic and acidic residues" evidence="1">
    <location>
        <begin position="57"/>
        <end position="69"/>
    </location>
</feature>
<dbReference type="Gene3D" id="2.40.70.10">
    <property type="entry name" value="Acid Proteases"/>
    <property type="match status" value="1"/>
</dbReference>
<dbReference type="InterPro" id="IPR001969">
    <property type="entry name" value="Aspartic_peptidase_AS"/>
</dbReference>
<name>A0A0N4YAV7_NIPBR</name>
<dbReference type="InterPro" id="IPR021109">
    <property type="entry name" value="Peptidase_aspartic_dom_sf"/>
</dbReference>
<reference evidence="2 3" key="2">
    <citation type="submission" date="2018-11" db="EMBL/GenBank/DDBJ databases">
        <authorList>
            <consortium name="Pathogen Informatics"/>
        </authorList>
    </citation>
    <scope>NUCLEOTIDE SEQUENCE [LARGE SCALE GENOMIC DNA]</scope>
</reference>
<dbReference type="WBParaSite" id="NBR_0001355201-mRNA-1">
    <property type="protein sequence ID" value="NBR_0001355201-mRNA-1"/>
    <property type="gene ID" value="NBR_0001355201"/>
</dbReference>
<keyword evidence="3" id="KW-1185">Reference proteome</keyword>
<dbReference type="EMBL" id="UYSL01021075">
    <property type="protein sequence ID" value="VDL77142.1"/>
    <property type="molecule type" value="Genomic_DNA"/>
</dbReference>
<reference evidence="4" key="1">
    <citation type="submission" date="2017-02" db="UniProtKB">
        <authorList>
            <consortium name="WormBaseParasite"/>
        </authorList>
    </citation>
    <scope>IDENTIFICATION</scope>
</reference>
<protein>
    <submittedName>
        <fullName evidence="4">Peptidase A2 domain-containing protein</fullName>
    </submittedName>
</protein>
<evidence type="ECO:0000313" key="3">
    <source>
        <dbReference type="Proteomes" id="UP000271162"/>
    </source>
</evidence>
<dbReference type="GO" id="GO:0004190">
    <property type="term" value="F:aspartic-type endopeptidase activity"/>
    <property type="evidence" value="ECO:0007669"/>
    <property type="project" value="InterPro"/>
</dbReference>
<gene>
    <name evidence="2" type="ORF">NBR_LOCUS13553</name>
</gene>
<proteinExistence type="predicted"/>
<dbReference type="PROSITE" id="PS00141">
    <property type="entry name" value="ASP_PROTEASE"/>
    <property type="match status" value="1"/>
</dbReference>
<organism evidence="4">
    <name type="scientific">Nippostrongylus brasiliensis</name>
    <name type="common">Rat hookworm</name>
    <dbReference type="NCBI Taxonomy" id="27835"/>
    <lineage>
        <taxon>Eukaryota</taxon>
        <taxon>Metazoa</taxon>
        <taxon>Ecdysozoa</taxon>
        <taxon>Nematoda</taxon>
        <taxon>Chromadorea</taxon>
        <taxon>Rhabditida</taxon>
        <taxon>Rhabditina</taxon>
        <taxon>Rhabditomorpha</taxon>
        <taxon>Strongyloidea</taxon>
        <taxon>Heligmosomidae</taxon>
        <taxon>Nippostrongylus</taxon>
    </lineage>
</organism>
<accession>A0A0N4YAV7</accession>
<dbReference type="SUPFAM" id="SSF50630">
    <property type="entry name" value="Acid proteases"/>
    <property type="match status" value="1"/>
</dbReference>
<sequence>MGAQRTDYRLREAETAAVSISVPGTPSLRRDASTPARVVGLLIAIVEEKMAETLEGKRFEEEDLLRSPESDDSDEEMEHDGQTTDKRVETIRKRVEAMGHKDTTATVRDRDTTANTVLSGVVDIEAISPRVLRAYAEQRLRQESRNAIAAGHSGKHNECFKRFVRAFNTKYPSTHWPESSRLQLFEGFLRKNASTIFETLPDEAVALLDTGSEISIIPVRLLKRAGYSGIDLDHYVERIDTPQISIRDASGNQMKIFDTINVAITLGGQLEFISCCVAQGLDDIVVLGTNALGCFGFKLVRSLPQDTKLAGTDEGTIPEVDEAPHSASIKERVYVPPGKMCTLTLTGMYGLEEALLWSSHPLISHGVCRASAEGEAEVPVLNNTNEPIIFHEKDQVGEWRNDSWISPKHIGPGSDMLDLEKPQSQKNNYQRIDELIRFGVDANYVSSA</sequence>
<dbReference type="GO" id="GO:0006508">
    <property type="term" value="P:proteolysis"/>
    <property type="evidence" value="ECO:0007669"/>
    <property type="project" value="InterPro"/>
</dbReference>
<evidence type="ECO:0000313" key="2">
    <source>
        <dbReference type="EMBL" id="VDL77142.1"/>
    </source>
</evidence>
<evidence type="ECO:0000313" key="4">
    <source>
        <dbReference type="WBParaSite" id="NBR_0001355201-mRNA-1"/>
    </source>
</evidence>
<dbReference type="Proteomes" id="UP000271162">
    <property type="component" value="Unassembled WGS sequence"/>
</dbReference>
<dbReference type="AlphaFoldDB" id="A0A0N4YAV7"/>
<dbReference type="CDD" id="cd00303">
    <property type="entry name" value="retropepsin_like"/>
    <property type="match status" value="1"/>
</dbReference>